<keyword evidence="1" id="KW-0812">Transmembrane</keyword>
<accession>A0ABS9L090</accession>
<dbReference type="RefSeq" id="WP_237876791.1">
    <property type="nucleotide sequence ID" value="NZ_JAKLTR010000027.1"/>
</dbReference>
<protein>
    <submittedName>
        <fullName evidence="2">Uncharacterized protein</fullName>
    </submittedName>
</protein>
<feature type="transmembrane region" description="Helical" evidence="1">
    <location>
        <begin position="124"/>
        <end position="145"/>
    </location>
</feature>
<keyword evidence="1" id="KW-1133">Transmembrane helix</keyword>
<keyword evidence="1" id="KW-0472">Membrane</keyword>
<sequence>MENKIVIIRRWTVFFMVSLFLSGLTAMPAETELAWLTGWIGDGTAIGFWLHKVYAALAEANERAPFLAYGYDWLAFAHFMLALLFIGVYRDPVRNKWILEFGMIACWCVVPFAMITGYYRGIPIGWRLIDSMFGVIGLIPLTICYRKVLAMEKQIADQKIVTI</sequence>
<evidence type="ECO:0000313" key="2">
    <source>
        <dbReference type="EMBL" id="MCG2617882.1"/>
    </source>
</evidence>
<evidence type="ECO:0000313" key="3">
    <source>
        <dbReference type="Proteomes" id="UP001165367"/>
    </source>
</evidence>
<reference evidence="2" key="1">
    <citation type="submission" date="2022-01" db="EMBL/GenBank/DDBJ databases">
        <authorList>
            <person name="Jo J.-H."/>
            <person name="Im W.-T."/>
        </authorList>
    </citation>
    <scope>NUCLEOTIDE SEQUENCE</scope>
    <source>
        <strain evidence="2">NA20</strain>
    </source>
</reference>
<proteinExistence type="predicted"/>
<name>A0ABS9L090_9BACT</name>
<keyword evidence="3" id="KW-1185">Reference proteome</keyword>
<comment type="caution">
    <text evidence="2">The sequence shown here is derived from an EMBL/GenBank/DDBJ whole genome shotgun (WGS) entry which is preliminary data.</text>
</comment>
<gene>
    <name evidence="2" type="ORF">LZZ85_26510</name>
</gene>
<evidence type="ECO:0000256" key="1">
    <source>
        <dbReference type="SAM" id="Phobius"/>
    </source>
</evidence>
<dbReference type="Proteomes" id="UP001165367">
    <property type="component" value="Unassembled WGS sequence"/>
</dbReference>
<feature type="transmembrane region" description="Helical" evidence="1">
    <location>
        <begin position="97"/>
        <end position="118"/>
    </location>
</feature>
<feature type="transmembrane region" description="Helical" evidence="1">
    <location>
        <begin position="73"/>
        <end position="90"/>
    </location>
</feature>
<dbReference type="EMBL" id="JAKLTR010000027">
    <property type="protein sequence ID" value="MCG2617882.1"/>
    <property type="molecule type" value="Genomic_DNA"/>
</dbReference>
<feature type="transmembrane region" description="Helical" evidence="1">
    <location>
        <begin position="12"/>
        <end position="29"/>
    </location>
</feature>
<organism evidence="2 3">
    <name type="scientific">Terrimonas ginsenosidimutans</name>
    <dbReference type="NCBI Taxonomy" id="2908004"/>
    <lineage>
        <taxon>Bacteria</taxon>
        <taxon>Pseudomonadati</taxon>
        <taxon>Bacteroidota</taxon>
        <taxon>Chitinophagia</taxon>
        <taxon>Chitinophagales</taxon>
        <taxon>Chitinophagaceae</taxon>
        <taxon>Terrimonas</taxon>
    </lineage>
</organism>